<protein>
    <submittedName>
        <fullName evidence="1">Uncharacterized protein</fullName>
    </submittedName>
</protein>
<organism evidence="1 2">
    <name type="scientific">Sphingobacterium populi</name>
    <dbReference type="NCBI Taxonomy" id="1812824"/>
    <lineage>
        <taxon>Bacteria</taxon>
        <taxon>Pseudomonadati</taxon>
        <taxon>Bacteroidota</taxon>
        <taxon>Sphingobacteriia</taxon>
        <taxon>Sphingobacteriales</taxon>
        <taxon>Sphingobacteriaceae</taxon>
        <taxon>Sphingobacterium</taxon>
    </lineage>
</organism>
<gene>
    <name evidence="1" type="ORF">ACFSQ6_13495</name>
</gene>
<dbReference type="EMBL" id="JBHUMB010000014">
    <property type="protein sequence ID" value="MFD2744407.1"/>
    <property type="molecule type" value="Genomic_DNA"/>
</dbReference>
<proteinExistence type="predicted"/>
<comment type="caution">
    <text evidence="1">The sequence shown here is derived from an EMBL/GenBank/DDBJ whole genome shotgun (WGS) entry which is preliminary data.</text>
</comment>
<name>A0ABW5UEZ4_9SPHI</name>
<evidence type="ECO:0000313" key="1">
    <source>
        <dbReference type="EMBL" id="MFD2744407.1"/>
    </source>
</evidence>
<accession>A0ABW5UEZ4</accession>
<dbReference type="Proteomes" id="UP001597418">
    <property type="component" value="Unassembled WGS sequence"/>
</dbReference>
<evidence type="ECO:0000313" key="2">
    <source>
        <dbReference type="Proteomes" id="UP001597418"/>
    </source>
</evidence>
<reference evidence="2" key="1">
    <citation type="journal article" date="2019" name="Int. J. Syst. Evol. Microbiol.">
        <title>The Global Catalogue of Microorganisms (GCM) 10K type strain sequencing project: providing services to taxonomists for standard genome sequencing and annotation.</title>
        <authorList>
            <consortium name="The Broad Institute Genomics Platform"/>
            <consortium name="The Broad Institute Genome Sequencing Center for Infectious Disease"/>
            <person name="Wu L."/>
            <person name="Ma J."/>
        </authorList>
    </citation>
    <scope>NUCLEOTIDE SEQUENCE [LARGE SCALE GENOMIC DNA]</scope>
    <source>
        <strain evidence="2">KCTC 42247</strain>
    </source>
</reference>
<keyword evidence="2" id="KW-1185">Reference proteome</keyword>
<sequence length="88" mass="10110">MTTVLIEKEEIEQYKFVPAAVDRTKEFASKLSDALRLGNEFKSKTTMTFMTEDGPKRVETTVWSLTEKYIVLKASVLIPMRSLIDISY</sequence>
<dbReference type="RefSeq" id="WP_066751720.1">
    <property type="nucleotide sequence ID" value="NZ_JBHUMB010000014.1"/>
</dbReference>